<reference evidence="2" key="1">
    <citation type="submission" date="2016-10" db="EMBL/GenBank/DDBJ databases">
        <authorList>
            <person name="Varghese N."/>
            <person name="Submissions S."/>
        </authorList>
    </citation>
    <scope>NUCLEOTIDE SEQUENCE [LARGE SCALE GENOMIC DNA]</scope>
    <source>
        <strain evidence="2">ATCC 700379</strain>
    </source>
</reference>
<accession>A0A1I2PMR6</accession>
<dbReference type="OrthoDB" id="2185101at2"/>
<sequence length="200" mass="23712">MTTIYFVRHAKSDFRIHNDRLRPLTEKGIEDRELVTNYLCNQHVDQVLSSPYLRAVDTVKQLADLKKLPIDRIEDFRERNVGQWVHDFHTYTKQQWNDFRFKLTGGESLGEVQTRVIRVLNQILNEQDHHVLVIGSHGTALSTIINYYDPPYGFTDFERMKQLMPWMVKMTFDHQLCKQIETIDLFQNKSDVRWVCSPAE</sequence>
<dbReference type="InterPro" id="IPR029033">
    <property type="entry name" value="His_PPase_superfam"/>
</dbReference>
<dbReference type="SUPFAM" id="SSF53254">
    <property type="entry name" value="Phosphoglycerate mutase-like"/>
    <property type="match status" value="1"/>
</dbReference>
<gene>
    <name evidence="1" type="ORF">SAMN02982927_00896</name>
</gene>
<dbReference type="SMART" id="SM00855">
    <property type="entry name" value="PGAM"/>
    <property type="match status" value="1"/>
</dbReference>
<dbReference type="PANTHER" id="PTHR48100">
    <property type="entry name" value="BROAD-SPECIFICITY PHOSPHATASE YOR283W-RELATED"/>
    <property type="match status" value="1"/>
</dbReference>
<dbReference type="PANTHER" id="PTHR48100:SF59">
    <property type="entry name" value="ADENOSYLCOBALAMIN_ALPHA-RIBAZOLE PHOSPHATASE"/>
    <property type="match status" value="1"/>
</dbReference>
<dbReference type="STRING" id="269670.SAMN02982927_00896"/>
<dbReference type="InterPro" id="IPR013078">
    <property type="entry name" value="His_Pase_superF_clade-1"/>
</dbReference>
<dbReference type="RefSeq" id="WP_093670476.1">
    <property type="nucleotide sequence ID" value="NZ_FOOY01000005.1"/>
</dbReference>
<name>A0A1I2PMR6_9BACL</name>
<evidence type="ECO:0000313" key="1">
    <source>
        <dbReference type="EMBL" id="SFG17334.1"/>
    </source>
</evidence>
<proteinExistence type="predicted"/>
<organism evidence="1 2">
    <name type="scientific">Sporolactobacillus nakayamae</name>
    <dbReference type="NCBI Taxonomy" id="269670"/>
    <lineage>
        <taxon>Bacteria</taxon>
        <taxon>Bacillati</taxon>
        <taxon>Bacillota</taxon>
        <taxon>Bacilli</taxon>
        <taxon>Bacillales</taxon>
        <taxon>Sporolactobacillaceae</taxon>
        <taxon>Sporolactobacillus</taxon>
    </lineage>
</organism>
<dbReference type="Proteomes" id="UP000198752">
    <property type="component" value="Unassembled WGS sequence"/>
</dbReference>
<keyword evidence="2" id="KW-1185">Reference proteome</keyword>
<dbReference type="GO" id="GO:0016791">
    <property type="term" value="F:phosphatase activity"/>
    <property type="evidence" value="ECO:0007669"/>
    <property type="project" value="TreeGrafter"/>
</dbReference>
<dbReference type="GO" id="GO:0005737">
    <property type="term" value="C:cytoplasm"/>
    <property type="evidence" value="ECO:0007669"/>
    <property type="project" value="TreeGrafter"/>
</dbReference>
<dbReference type="AlphaFoldDB" id="A0A1I2PMR6"/>
<dbReference type="Pfam" id="PF00300">
    <property type="entry name" value="His_Phos_1"/>
    <property type="match status" value="1"/>
</dbReference>
<dbReference type="CDD" id="cd07067">
    <property type="entry name" value="HP_PGM_like"/>
    <property type="match status" value="1"/>
</dbReference>
<protein>
    <submittedName>
        <fullName evidence="1">2,3-bisphosphoglycerate-dependent phosphoglycerate mutase</fullName>
    </submittedName>
</protein>
<dbReference type="EMBL" id="FOOY01000005">
    <property type="protein sequence ID" value="SFG17334.1"/>
    <property type="molecule type" value="Genomic_DNA"/>
</dbReference>
<dbReference type="InterPro" id="IPR050275">
    <property type="entry name" value="PGM_Phosphatase"/>
</dbReference>
<dbReference type="Gene3D" id="3.40.50.1240">
    <property type="entry name" value="Phosphoglycerate mutase-like"/>
    <property type="match status" value="1"/>
</dbReference>
<evidence type="ECO:0000313" key="2">
    <source>
        <dbReference type="Proteomes" id="UP000198752"/>
    </source>
</evidence>